<dbReference type="Proteomes" id="UP000293995">
    <property type="component" value="Chromosome"/>
</dbReference>
<evidence type="ECO:0000313" key="2">
    <source>
        <dbReference type="Proteomes" id="UP000293995"/>
    </source>
</evidence>
<dbReference type="OrthoDB" id="3403621at2"/>
<evidence type="ECO:0000313" key="1">
    <source>
        <dbReference type="EMBL" id="QAY60436.1"/>
    </source>
</evidence>
<protein>
    <submittedName>
        <fullName evidence="1">Uncharacterized protein</fullName>
    </submittedName>
</protein>
<sequence>MSPQGISDLPDDPAEFPTSRLIHEFGLDQDEPTDGAVKVSMAERRVALADAKCRQSSGYLTTLYNAEWAAQAAFLHENEDMFADRLTEIKKFDDYATATINKLGAQR</sequence>
<organism evidence="1 2">
    <name type="scientific">Microbacterium protaetiae</name>
    <dbReference type="NCBI Taxonomy" id="2509458"/>
    <lineage>
        <taxon>Bacteria</taxon>
        <taxon>Bacillati</taxon>
        <taxon>Actinomycetota</taxon>
        <taxon>Actinomycetes</taxon>
        <taxon>Micrococcales</taxon>
        <taxon>Microbacteriaceae</taxon>
        <taxon>Microbacterium</taxon>
    </lineage>
</organism>
<reference evidence="1 2" key="1">
    <citation type="submission" date="2019-01" db="EMBL/GenBank/DDBJ databases">
        <title>Genome sequencing of strain DFW100M-13.</title>
        <authorList>
            <person name="Heo J."/>
            <person name="Kim S.-J."/>
            <person name="Kim J.-S."/>
            <person name="Hong S.-B."/>
            <person name="Kwon S.-W."/>
        </authorList>
    </citation>
    <scope>NUCLEOTIDE SEQUENCE [LARGE SCALE GENOMIC DNA]</scope>
    <source>
        <strain evidence="1 2">DFW100M-13</strain>
    </source>
</reference>
<dbReference type="KEGG" id="mprt:ET475_10850"/>
<gene>
    <name evidence="1" type="ORF">ET475_10850</name>
</gene>
<dbReference type="RefSeq" id="WP_129389828.1">
    <property type="nucleotide sequence ID" value="NZ_CP035494.1"/>
</dbReference>
<dbReference type="EMBL" id="CP035494">
    <property type="protein sequence ID" value="QAY60436.1"/>
    <property type="molecule type" value="Genomic_DNA"/>
</dbReference>
<accession>A0A4P6EF72</accession>
<name>A0A4P6EF72_9MICO</name>
<proteinExistence type="predicted"/>
<keyword evidence="2" id="KW-1185">Reference proteome</keyword>
<dbReference type="AlphaFoldDB" id="A0A4P6EF72"/>